<dbReference type="PANTHER" id="PTHR30532:SF1">
    <property type="entry name" value="IRON(3+)-HYDROXAMATE-BINDING PROTEIN FHUD"/>
    <property type="match status" value="1"/>
</dbReference>
<evidence type="ECO:0000259" key="4">
    <source>
        <dbReference type="Pfam" id="PF01497"/>
    </source>
</evidence>
<dbReference type="PANTHER" id="PTHR30532">
    <property type="entry name" value="IRON III DICITRATE-BINDING PERIPLASMIC PROTEIN"/>
    <property type="match status" value="1"/>
</dbReference>
<dbReference type="RefSeq" id="WP_076610268.1">
    <property type="nucleotide sequence ID" value="NZ_FTNR01000013.1"/>
</dbReference>
<dbReference type="Pfam" id="PF01497">
    <property type="entry name" value="Peripla_BP_2"/>
    <property type="match status" value="1"/>
</dbReference>
<feature type="domain" description="Fe/B12 periplasmic-binding" evidence="4">
    <location>
        <begin position="196"/>
        <end position="333"/>
    </location>
</feature>
<evidence type="ECO:0000313" key="6">
    <source>
        <dbReference type="Proteomes" id="UP000185936"/>
    </source>
</evidence>
<organism evidence="5 6">
    <name type="scientific">Natronorubrum thiooxidans</name>
    <dbReference type="NCBI Taxonomy" id="308853"/>
    <lineage>
        <taxon>Archaea</taxon>
        <taxon>Methanobacteriati</taxon>
        <taxon>Methanobacteriota</taxon>
        <taxon>Stenosarchaea group</taxon>
        <taxon>Halobacteria</taxon>
        <taxon>Halobacteriales</taxon>
        <taxon>Natrialbaceae</taxon>
        <taxon>Natronorubrum</taxon>
    </lineage>
</organism>
<evidence type="ECO:0000256" key="1">
    <source>
        <dbReference type="ARBA" id="ARBA00004196"/>
    </source>
</evidence>
<evidence type="ECO:0000256" key="3">
    <source>
        <dbReference type="ARBA" id="ARBA00022729"/>
    </source>
</evidence>
<name>A0A1N7GMY7_9EURY</name>
<evidence type="ECO:0000256" key="2">
    <source>
        <dbReference type="ARBA" id="ARBA00022448"/>
    </source>
</evidence>
<reference evidence="6" key="1">
    <citation type="submission" date="2017-01" db="EMBL/GenBank/DDBJ databases">
        <authorList>
            <person name="Varghese N."/>
            <person name="Submissions S."/>
        </authorList>
    </citation>
    <scope>NUCLEOTIDE SEQUENCE [LARGE SCALE GENOMIC DNA]</scope>
    <source>
        <strain evidence="6">type strain: HArc-</strain>
    </source>
</reference>
<sequence length="396" mass="44943">MSDDITTTDALTRRDTIKYGGAVATGSLLAGCVGDGDSEDTDTETTSYSVTMSPVGEVTFEEVPTNVMAYSPQYVDMLVAFDRTESLTSVGFTDDLVDLQYFYDALDGVSLSADGLTQMFDEGMDKELFYELNNDVHLMDPAWVTTFDGWGQDDVEEIEANVGPWFANRYSRQHAQPPEAYRDDYQYYTLWELSGKVADVFQERDRFEALEAEYQKLYGHIRANLPPRDERPSVGLLSYWDGSFYPYKISGPGFGKAHTRPMGAQDAFADSNKTYAENYDAAYDFEGLLEIDPDVILHIFAIGPWYDWDEIRETVSDDPVGRELTAIQDDRFYASGGSFQGPIKNLFQLEMTAKQLYPEQFGEWPRYEEGDSYPDFDEDEQLFDHQRVAAIINGER</sequence>
<dbReference type="OrthoDB" id="304381at2157"/>
<dbReference type="InterPro" id="IPR002491">
    <property type="entry name" value="ABC_transptr_periplasmic_BD"/>
</dbReference>
<dbReference type="Gene3D" id="3.40.50.1980">
    <property type="entry name" value="Nitrogenase molybdenum iron protein domain"/>
    <property type="match status" value="2"/>
</dbReference>
<dbReference type="Proteomes" id="UP000185936">
    <property type="component" value="Unassembled WGS sequence"/>
</dbReference>
<protein>
    <submittedName>
        <fullName evidence="5">ABC-type Fe3+-hydroxamate transport system, substrate-binding protein</fullName>
    </submittedName>
</protein>
<dbReference type="InterPro" id="IPR051313">
    <property type="entry name" value="Bact_iron-sidero_bind"/>
</dbReference>
<comment type="subcellular location">
    <subcellularLocation>
        <location evidence="1">Cell envelope</location>
    </subcellularLocation>
</comment>
<gene>
    <name evidence="5" type="ORF">SAMN05421752_113115</name>
</gene>
<keyword evidence="3" id="KW-0732">Signal</keyword>
<dbReference type="EMBL" id="FTNR01000013">
    <property type="protein sequence ID" value="SIS13955.1"/>
    <property type="molecule type" value="Genomic_DNA"/>
</dbReference>
<keyword evidence="6" id="KW-1185">Reference proteome</keyword>
<dbReference type="AlphaFoldDB" id="A0A1N7GMY7"/>
<dbReference type="SUPFAM" id="SSF53807">
    <property type="entry name" value="Helical backbone' metal receptor"/>
    <property type="match status" value="1"/>
</dbReference>
<accession>A0A1N7GMY7</accession>
<keyword evidence="2" id="KW-0813">Transport</keyword>
<evidence type="ECO:0000313" key="5">
    <source>
        <dbReference type="EMBL" id="SIS13955.1"/>
    </source>
</evidence>
<dbReference type="STRING" id="308853.SAMN05421752_113115"/>
<proteinExistence type="predicted"/>